<evidence type="ECO:0000313" key="2">
    <source>
        <dbReference type="EMBL" id="KAK3761753.1"/>
    </source>
</evidence>
<feature type="compositionally biased region" description="Basic and acidic residues" evidence="1">
    <location>
        <begin position="52"/>
        <end position="65"/>
    </location>
</feature>
<evidence type="ECO:0000313" key="3">
    <source>
        <dbReference type="Proteomes" id="UP001283361"/>
    </source>
</evidence>
<comment type="caution">
    <text evidence="2">The sequence shown here is derived from an EMBL/GenBank/DDBJ whole genome shotgun (WGS) entry which is preliminary data.</text>
</comment>
<feature type="region of interest" description="Disordered" evidence="1">
    <location>
        <begin position="36"/>
        <end position="85"/>
    </location>
</feature>
<gene>
    <name evidence="2" type="ORF">RRG08_010368</name>
</gene>
<dbReference type="EMBL" id="JAWDGP010004850">
    <property type="protein sequence ID" value="KAK3761753.1"/>
    <property type="molecule type" value="Genomic_DNA"/>
</dbReference>
<sequence>MWMGDEEVCKSPACGWVVKKCMKEPEVVQRPLVPVSVNRDSVTENSSVQEPETERERKKSEEQNHCKLCSQSNEQTGRMEKFERK</sequence>
<protein>
    <submittedName>
        <fullName evidence="2">Uncharacterized protein</fullName>
    </submittedName>
</protein>
<name>A0AAE0Z2M4_9GAST</name>
<dbReference type="Proteomes" id="UP001283361">
    <property type="component" value="Unassembled WGS sequence"/>
</dbReference>
<organism evidence="2 3">
    <name type="scientific">Elysia crispata</name>
    <name type="common">lettuce slug</name>
    <dbReference type="NCBI Taxonomy" id="231223"/>
    <lineage>
        <taxon>Eukaryota</taxon>
        <taxon>Metazoa</taxon>
        <taxon>Spiralia</taxon>
        <taxon>Lophotrochozoa</taxon>
        <taxon>Mollusca</taxon>
        <taxon>Gastropoda</taxon>
        <taxon>Heterobranchia</taxon>
        <taxon>Euthyneura</taxon>
        <taxon>Panpulmonata</taxon>
        <taxon>Sacoglossa</taxon>
        <taxon>Placobranchoidea</taxon>
        <taxon>Plakobranchidae</taxon>
        <taxon>Elysia</taxon>
    </lineage>
</organism>
<reference evidence="2" key="1">
    <citation type="journal article" date="2023" name="G3 (Bethesda)">
        <title>A reference genome for the long-term kleptoplast-retaining sea slug Elysia crispata morphotype clarki.</title>
        <authorList>
            <person name="Eastman K.E."/>
            <person name="Pendleton A.L."/>
            <person name="Shaikh M.A."/>
            <person name="Suttiyut T."/>
            <person name="Ogas R."/>
            <person name="Tomko P."/>
            <person name="Gavelis G."/>
            <person name="Widhalm J.R."/>
            <person name="Wisecaver J.H."/>
        </authorList>
    </citation>
    <scope>NUCLEOTIDE SEQUENCE</scope>
    <source>
        <strain evidence="2">ECLA1</strain>
    </source>
</reference>
<keyword evidence="3" id="KW-1185">Reference proteome</keyword>
<proteinExistence type="predicted"/>
<accession>A0AAE0Z2M4</accession>
<feature type="compositionally biased region" description="Polar residues" evidence="1">
    <location>
        <begin position="38"/>
        <end position="50"/>
    </location>
</feature>
<dbReference type="AlphaFoldDB" id="A0AAE0Z2M4"/>
<evidence type="ECO:0000256" key="1">
    <source>
        <dbReference type="SAM" id="MobiDB-lite"/>
    </source>
</evidence>